<name>A0A0D6R124_ARACU</name>
<dbReference type="EMBL" id="GCKF01037530">
    <property type="protein sequence ID" value="JAG96421.1"/>
    <property type="molecule type" value="Transcribed_RNA"/>
</dbReference>
<dbReference type="PANTHER" id="PTHR48045">
    <property type="entry name" value="UDP-GLYCOSYLTRANSFERASE 72B1"/>
    <property type="match status" value="1"/>
</dbReference>
<accession>A0A0D6R124</accession>
<dbReference type="CDD" id="cd03784">
    <property type="entry name" value="GT1_Gtf-like"/>
    <property type="match status" value="1"/>
</dbReference>
<organism evidence="3">
    <name type="scientific">Araucaria cunninghamii</name>
    <name type="common">Hoop pine</name>
    <name type="synonym">Moreton Bay pine</name>
    <dbReference type="NCBI Taxonomy" id="56994"/>
    <lineage>
        <taxon>Eukaryota</taxon>
        <taxon>Viridiplantae</taxon>
        <taxon>Streptophyta</taxon>
        <taxon>Embryophyta</taxon>
        <taxon>Tracheophyta</taxon>
        <taxon>Spermatophyta</taxon>
        <taxon>Pinopsida</taxon>
        <taxon>Pinidae</taxon>
        <taxon>Conifers II</taxon>
        <taxon>Araucariales</taxon>
        <taxon>Araucariaceae</taxon>
        <taxon>Araucaria</taxon>
    </lineage>
</organism>
<dbReference type="InterPro" id="IPR002213">
    <property type="entry name" value="UDP_glucos_trans"/>
</dbReference>
<evidence type="ECO:0000256" key="1">
    <source>
        <dbReference type="ARBA" id="ARBA00009995"/>
    </source>
</evidence>
<reference evidence="3" key="1">
    <citation type="submission" date="2015-03" db="EMBL/GenBank/DDBJ databases">
        <title>A transcriptome of Araucaria cunninghamii, an australian fine timber species.</title>
        <authorList>
            <person name="Jing Yi C.J.Y."/>
            <person name="Yin San L.Y.S."/>
            <person name="Abdul Karim S.S."/>
            <person name="Wan Azmi N.N."/>
            <person name="Hercus R.R."/>
            <person name="Croft L.L."/>
        </authorList>
    </citation>
    <scope>NUCLEOTIDE SEQUENCE</scope>
    <source>
        <strain evidence="3">MI0301</strain>
        <tissue evidence="3">Leaf</tissue>
    </source>
</reference>
<comment type="similarity">
    <text evidence="1">Belongs to the UDP-glycosyltransferase family.</text>
</comment>
<dbReference type="AlphaFoldDB" id="A0A0D6R124"/>
<dbReference type="SUPFAM" id="SSF53756">
    <property type="entry name" value="UDP-Glycosyltransferase/glycogen phosphorylase"/>
    <property type="match status" value="1"/>
</dbReference>
<dbReference type="Pfam" id="PF00201">
    <property type="entry name" value="UDPGT"/>
    <property type="match status" value="1"/>
</dbReference>
<dbReference type="GO" id="GO:0008194">
    <property type="term" value="F:UDP-glycosyltransferase activity"/>
    <property type="evidence" value="ECO:0007669"/>
    <property type="project" value="InterPro"/>
</dbReference>
<evidence type="ECO:0008006" key="4">
    <source>
        <dbReference type="Google" id="ProtNLM"/>
    </source>
</evidence>
<evidence type="ECO:0000313" key="3">
    <source>
        <dbReference type="EMBL" id="JAG96421.1"/>
    </source>
</evidence>
<dbReference type="FunFam" id="3.40.50.2000:FF:000060">
    <property type="entry name" value="Glycosyltransferase"/>
    <property type="match status" value="1"/>
</dbReference>
<evidence type="ECO:0000256" key="2">
    <source>
        <dbReference type="ARBA" id="ARBA00022679"/>
    </source>
</evidence>
<keyword evidence="2" id="KW-0808">Transferase</keyword>
<protein>
    <recommendedName>
        <fullName evidence="4">UDP-glycosyltransferases domain-containing protein</fullName>
    </recommendedName>
</protein>
<proteinExistence type="inferred from homology"/>
<dbReference type="Gene3D" id="3.40.50.2000">
    <property type="entry name" value="Glycogen Phosphorylase B"/>
    <property type="match status" value="1"/>
</dbReference>
<dbReference type="PANTHER" id="PTHR48045:SF26">
    <property type="entry name" value="UDP-GLYCOSYLTRANSFERASE 74E2-LIKE"/>
    <property type="match status" value="1"/>
</dbReference>
<sequence>MNPHQIEELAMGLERSQHNFLWVIRPPKGHNDIKPLFPAGFLERTRGRGLVVDWCIQLDVLSHPSVSVFLSHCGWNSTLDALSLGIPMLAFGIWADQPTNAKFVADVWKTGMRMRKGEDGIVGRDEIERCVRLAMEGQEFAEARKKSGKWKEVARRAMIEGGSSDANLDQFAREISANIPVSKFISEILESSLHK</sequence>